<keyword evidence="1" id="KW-0812">Transmembrane</keyword>
<accession>A0A381J6Y9</accession>
<keyword evidence="1" id="KW-0472">Membrane</keyword>
<dbReference type="RefSeq" id="WP_115640255.1">
    <property type="nucleotide sequence ID" value="NZ_UFWZ01000001.1"/>
</dbReference>
<feature type="transmembrane region" description="Helical" evidence="1">
    <location>
        <begin position="85"/>
        <end position="108"/>
    </location>
</feature>
<keyword evidence="3" id="KW-1185">Reference proteome</keyword>
<sequence length="183" mass="21241">MGFRLNAPKLESEYTIIILTIVTMICRYNFVADYIAKSDMDNLHKEGKVVSYIISKNVFSIMLTFSIVSISSVIYFLIGKINLEVNYYITLFSLGICIVALNNLILIFHNKPSELRSNDYKAVKNVELGFKDLIESLPSLMIVFLIYYFNKYCYNIYVYQAIVIWIFSIIMLYIKLKSIGIKK</sequence>
<gene>
    <name evidence="2" type="ORF">NCTC9836_00429</name>
</gene>
<evidence type="ECO:0000313" key="3">
    <source>
        <dbReference type="Proteomes" id="UP000254664"/>
    </source>
</evidence>
<evidence type="ECO:0000256" key="1">
    <source>
        <dbReference type="SAM" id="Phobius"/>
    </source>
</evidence>
<feature type="transmembrane region" description="Helical" evidence="1">
    <location>
        <begin position="14"/>
        <end position="36"/>
    </location>
</feature>
<dbReference type="AlphaFoldDB" id="A0A381J6Y9"/>
<feature type="transmembrane region" description="Helical" evidence="1">
    <location>
        <begin position="57"/>
        <end position="79"/>
    </location>
</feature>
<keyword evidence="1" id="KW-1133">Transmembrane helix</keyword>
<feature type="transmembrane region" description="Helical" evidence="1">
    <location>
        <begin position="129"/>
        <end position="150"/>
    </location>
</feature>
<protein>
    <submittedName>
        <fullName evidence="2">Uncharacterized protein</fullName>
    </submittedName>
</protein>
<reference evidence="2 3" key="1">
    <citation type="submission" date="2018-06" db="EMBL/GenBank/DDBJ databases">
        <authorList>
            <consortium name="Pathogen Informatics"/>
            <person name="Doyle S."/>
        </authorList>
    </citation>
    <scope>NUCLEOTIDE SEQUENCE [LARGE SCALE GENOMIC DNA]</scope>
    <source>
        <strain evidence="2 3">NCTC9836</strain>
    </source>
</reference>
<name>A0A381J6Y9_9CLOT</name>
<dbReference type="OrthoDB" id="10004430at2"/>
<dbReference type="Proteomes" id="UP000254664">
    <property type="component" value="Unassembled WGS sequence"/>
</dbReference>
<evidence type="ECO:0000313" key="2">
    <source>
        <dbReference type="EMBL" id="SUY45755.1"/>
    </source>
</evidence>
<proteinExistence type="predicted"/>
<dbReference type="EMBL" id="UFWZ01000001">
    <property type="protein sequence ID" value="SUY45755.1"/>
    <property type="molecule type" value="Genomic_DNA"/>
</dbReference>
<organism evidence="2 3">
    <name type="scientific">Clostridium putrefaciens</name>
    <dbReference type="NCBI Taxonomy" id="99675"/>
    <lineage>
        <taxon>Bacteria</taxon>
        <taxon>Bacillati</taxon>
        <taxon>Bacillota</taxon>
        <taxon>Clostridia</taxon>
        <taxon>Eubacteriales</taxon>
        <taxon>Clostridiaceae</taxon>
        <taxon>Clostridium</taxon>
    </lineage>
</organism>
<feature type="transmembrane region" description="Helical" evidence="1">
    <location>
        <begin position="156"/>
        <end position="174"/>
    </location>
</feature>